<evidence type="ECO:0000313" key="2">
    <source>
        <dbReference type="EMBL" id="KAH0742234.1"/>
    </source>
</evidence>
<evidence type="ECO:0000313" key="3">
    <source>
        <dbReference type="Proteomes" id="UP000826656"/>
    </source>
</evidence>
<reference evidence="2 3" key="1">
    <citation type="journal article" date="2021" name="bioRxiv">
        <title>Chromosome-scale and haplotype-resolved genome assembly of a tetraploid potato cultivar.</title>
        <authorList>
            <person name="Sun H."/>
            <person name="Jiao W.-B."/>
            <person name="Krause K."/>
            <person name="Campoy J.A."/>
            <person name="Goel M."/>
            <person name="Folz-Donahue K."/>
            <person name="Kukat C."/>
            <person name="Huettel B."/>
            <person name="Schneeberger K."/>
        </authorList>
    </citation>
    <scope>NUCLEOTIDE SEQUENCE [LARGE SCALE GENOMIC DNA]</scope>
    <source>
        <strain evidence="2">SolTubOtavaFocal</strain>
        <tissue evidence="2">Leaves</tissue>
    </source>
</reference>
<gene>
    <name evidence="2" type="ORF">KY290_035277</name>
</gene>
<evidence type="ECO:0000259" key="1">
    <source>
        <dbReference type="Pfam" id="PF16719"/>
    </source>
</evidence>
<dbReference type="Gene3D" id="2.40.50.40">
    <property type="match status" value="1"/>
</dbReference>
<feature type="domain" description="SAWADEE" evidence="1">
    <location>
        <begin position="378"/>
        <end position="505"/>
    </location>
</feature>
<dbReference type="Gene3D" id="2.30.30.140">
    <property type="match status" value="1"/>
</dbReference>
<comment type="caution">
    <text evidence="2">The sequence shown here is derived from an EMBL/GenBank/DDBJ whole genome shotgun (WGS) entry which is preliminary data.</text>
</comment>
<dbReference type="InterPro" id="IPR039276">
    <property type="entry name" value="SHH1/2"/>
</dbReference>
<accession>A0ABQ7U7K8</accession>
<dbReference type="PANTHER" id="PTHR33827">
    <property type="entry name" value="PROTEIN SAWADEE HOMEODOMAIN HOMOLOG 2"/>
    <property type="match status" value="1"/>
</dbReference>
<dbReference type="EMBL" id="JAIVGD010000026">
    <property type="protein sequence ID" value="KAH0742234.1"/>
    <property type="molecule type" value="Genomic_DNA"/>
</dbReference>
<dbReference type="Proteomes" id="UP000826656">
    <property type="component" value="Unassembled WGS sequence"/>
</dbReference>
<dbReference type="Pfam" id="PF16719">
    <property type="entry name" value="SAWADEE"/>
    <property type="match status" value="1"/>
</dbReference>
<keyword evidence="3" id="KW-1185">Reference proteome</keyword>
<proteinExistence type="predicted"/>
<organism evidence="2 3">
    <name type="scientific">Solanum tuberosum</name>
    <name type="common">Potato</name>
    <dbReference type="NCBI Taxonomy" id="4113"/>
    <lineage>
        <taxon>Eukaryota</taxon>
        <taxon>Viridiplantae</taxon>
        <taxon>Streptophyta</taxon>
        <taxon>Embryophyta</taxon>
        <taxon>Tracheophyta</taxon>
        <taxon>Spermatophyta</taxon>
        <taxon>Magnoliopsida</taxon>
        <taxon>eudicotyledons</taxon>
        <taxon>Gunneridae</taxon>
        <taxon>Pentapetalae</taxon>
        <taxon>asterids</taxon>
        <taxon>lamiids</taxon>
        <taxon>Solanales</taxon>
        <taxon>Solanaceae</taxon>
        <taxon>Solanoideae</taxon>
        <taxon>Solaneae</taxon>
        <taxon>Solanum</taxon>
    </lineage>
</organism>
<sequence length="517" mass="58841">MKAVGAKDNKSDKDNGGISMPYIMDDSVEKGNIDPQSAFEQFFQQTISPIQMNFAIVDHDIDASAMEVEKQYVIEKNVAKEDAGQEAPQLDTKVLSGDEDDSTTLASISSNTQLPTQLSVKEFAHNLDTKAPAPHNGMPSKIPQSLYLTTFEFSDKGKRKIDDNIHPYTPFEGCGITYQVSSTLIQEYSQWIQKGLLKSHANNKSYANKPLKNRKTEHKRALKTQCHSISTIVKELFGDDPLILSFNGTSSQAQAIILSLYRRGEVVVYEQLCNQQYVKEIEKMENELKQSGEQDFDQHVCKKLAGVFSQSKGRAGKPIVKWTEVQTWLQNRQKCCLSKYNSAESNRKLPDVTEECALKEENQRFHMPEGKKVPDLSDLQFEARSSVDGAWYDVDAFTSHRFLESGEPEVLVRYVGFGPEEDEWINVRKSVRERSVALENKECIKVRVGDSALCFQEGKDNARYVEARILEIQKKFHDIRGCRCLFVIQYDHDNTREIVHMRRLCFRPSILGRLSQI</sequence>
<dbReference type="InterPro" id="IPR032001">
    <property type="entry name" value="SAWADEE_dom"/>
</dbReference>
<dbReference type="PANTHER" id="PTHR33827:SF3">
    <property type="entry name" value="OS09G0346900 PROTEIN"/>
    <property type="match status" value="1"/>
</dbReference>
<protein>
    <recommendedName>
        <fullName evidence="1">SAWADEE domain-containing protein</fullName>
    </recommendedName>
</protein>
<name>A0ABQ7U7K8_SOLTU</name>